<keyword evidence="3" id="KW-1185">Reference proteome</keyword>
<feature type="compositionally biased region" description="Basic and acidic residues" evidence="1">
    <location>
        <begin position="17"/>
        <end position="30"/>
    </location>
</feature>
<dbReference type="Proteomes" id="UP000567179">
    <property type="component" value="Unassembled WGS sequence"/>
</dbReference>
<evidence type="ECO:0000256" key="1">
    <source>
        <dbReference type="SAM" id="MobiDB-lite"/>
    </source>
</evidence>
<gene>
    <name evidence="2" type="ORF">D9619_007891</name>
</gene>
<dbReference type="InterPro" id="IPR035979">
    <property type="entry name" value="RBD_domain_sf"/>
</dbReference>
<organism evidence="2 3">
    <name type="scientific">Psilocybe cf. subviscida</name>
    <dbReference type="NCBI Taxonomy" id="2480587"/>
    <lineage>
        <taxon>Eukaryota</taxon>
        <taxon>Fungi</taxon>
        <taxon>Dikarya</taxon>
        <taxon>Basidiomycota</taxon>
        <taxon>Agaricomycotina</taxon>
        <taxon>Agaricomycetes</taxon>
        <taxon>Agaricomycetidae</taxon>
        <taxon>Agaricales</taxon>
        <taxon>Agaricineae</taxon>
        <taxon>Strophariaceae</taxon>
        <taxon>Psilocybe</taxon>
    </lineage>
</organism>
<dbReference type="AlphaFoldDB" id="A0A8H5ESG4"/>
<dbReference type="GO" id="GO:0003676">
    <property type="term" value="F:nucleic acid binding"/>
    <property type="evidence" value="ECO:0007669"/>
    <property type="project" value="InterPro"/>
</dbReference>
<sequence length="99" mass="10687">MSSFRNTQRKPYSRPAPRGDVDGQWLHDKAPTGPRGRAALGKGAAPAPTGPAVPNSKLIVSNLHYEITPQNLTSVFGQIGTLVREPLLRVRPAPAFHLL</sequence>
<evidence type="ECO:0008006" key="4">
    <source>
        <dbReference type="Google" id="ProtNLM"/>
    </source>
</evidence>
<name>A0A8H5ESG4_9AGAR</name>
<dbReference type="OrthoDB" id="5382468at2759"/>
<proteinExistence type="predicted"/>
<evidence type="ECO:0000313" key="2">
    <source>
        <dbReference type="EMBL" id="KAF5310737.1"/>
    </source>
</evidence>
<accession>A0A8H5ESG4</accession>
<feature type="region of interest" description="Disordered" evidence="1">
    <location>
        <begin position="1"/>
        <end position="52"/>
    </location>
</feature>
<dbReference type="EMBL" id="JAACJJ010000057">
    <property type="protein sequence ID" value="KAF5310737.1"/>
    <property type="molecule type" value="Genomic_DNA"/>
</dbReference>
<protein>
    <recommendedName>
        <fullName evidence="4">RRM domain-containing protein</fullName>
    </recommendedName>
</protein>
<comment type="caution">
    <text evidence="2">The sequence shown here is derived from an EMBL/GenBank/DDBJ whole genome shotgun (WGS) entry which is preliminary data.</text>
</comment>
<evidence type="ECO:0000313" key="3">
    <source>
        <dbReference type="Proteomes" id="UP000567179"/>
    </source>
</evidence>
<dbReference type="SUPFAM" id="SSF54928">
    <property type="entry name" value="RNA-binding domain, RBD"/>
    <property type="match status" value="1"/>
</dbReference>
<feature type="compositionally biased region" description="Low complexity" evidence="1">
    <location>
        <begin position="33"/>
        <end position="52"/>
    </location>
</feature>
<reference evidence="2 3" key="1">
    <citation type="journal article" date="2020" name="ISME J.">
        <title>Uncovering the hidden diversity of litter-decomposition mechanisms in mushroom-forming fungi.</title>
        <authorList>
            <person name="Floudas D."/>
            <person name="Bentzer J."/>
            <person name="Ahren D."/>
            <person name="Johansson T."/>
            <person name="Persson P."/>
            <person name="Tunlid A."/>
        </authorList>
    </citation>
    <scope>NUCLEOTIDE SEQUENCE [LARGE SCALE GENOMIC DNA]</scope>
    <source>
        <strain evidence="2 3">CBS 101986</strain>
    </source>
</reference>